<feature type="compositionally biased region" description="Basic and acidic residues" evidence="1">
    <location>
        <begin position="84"/>
        <end position="94"/>
    </location>
</feature>
<gene>
    <name evidence="2" type="ORF">IWX90DRAFT_221081</name>
</gene>
<reference evidence="2 3" key="1">
    <citation type="journal article" date="2022" name="G3 (Bethesda)">
        <title>Enemy or ally: a genomic approach to elucidate the lifestyle of Phyllosticta citrichinaensis.</title>
        <authorList>
            <person name="Buijs V.A."/>
            <person name="Groenewald J.Z."/>
            <person name="Haridas S."/>
            <person name="LaButti K.M."/>
            <person name="Lipzen A."/>
            <person name="Martin F.M."/>
            <person name="Barry K."/>
            <person name="Grigoriev I.V."/>
            <person name="Crous P.W."/>
            <person name="Seidl M.F."/>
        </authorList>
    </citation>
    <scope>NUCLEOTIDE SEQUENCE [LARGE SCALE GENOMIC DNA]</scope>
    <source>
        <strain evidence="2 3">CBS 129764</strain>
    </source>
</reference>
<accession>A0ABR1XUF6</accession>
<dbReference type="Proteomes" id="UP001456524">
    <property type="component" value="Unassembled WGS sequence"/>
</dbReference>
<organism evidence="2 3">
    <name type="scientific">Phyllosticta citrichinensis</name>
    <dbReference type="NCBI Taxonomy" id="1130410"/>
    <lineage>
        <taxon>Eukaryota</taxon>
        <taxon>Fungi</taxon>
        <taxon>Dikarya</taxon>
        <taxon>Ascomycota</taxon>
        <taxon>Pezizomycotina</taxon>
        <taxon>Dothideomycetes</taxon>
        <taxon>Dothideomycetes incertae sedis</taxon>
        <taxon>Botryosphaeriales</taxon>
        <taxon>Phyllostictaceae</taxon>
        <taxon>Phyllosticta</taxon>
    </lineage>
</organism>
<evidence type="ECO:0000256" key="1">
    <source>
        <dbReference type="SAM" id="MobiDB-lite"/>
    </source>
</evidence>
<name>A0ABR1XUF6_9PEZI</name>
<evidence type="ECO:0000313" key="2">
    <source>
        <dbReference type="EMBL" id="KAK8166717.1"/>
    </source>
</evidence>
<feature type="region of interest" description="Disordered" evidence="1">
    <location>
        <begin position="81"/>
        <end position="131"/>
    </location>
</feature>
<proteinExistence type="predicted"/>
<evidence type="ECO:0000313" key="3">
    <source>
        <dbReference type="Proteomes" id="UP001456524"/>
    </source>
</evidence>
<dbReference type="EMBL" id="JBBWUH010000005">
    <property type="protein sequence ID" value="KAK8166717.1"/>
    <property type="molecule type" value="Genomic_DNA"/>
</dbReference>
<sequence>MRHHGYAQGVILTAATPKYQKPPCITTEHQNSENQSQPLIHRYAHQSHDPGILLQSHSSSTHLPIAALVYALDCCNATASAKRSKTDPSRARTGEDDELDGRLASRPATLGHGASRRSGRVERRSRLSNPTIVPRSLARRRAGAPQANPTIIDLLPHAFMFGKCFAGACRRNGLPRIMCSAHANVGPSQVFWGNSVGTAASFIISSTTYRTLLHIS</sequence>
<comment type="caution">
    <text evidence="2">The sequence shown here is derived from an EMBL/GenBank/DDBJ whole genome shotgun (WGS) entry which is preliminary data.</text>
</comment>
<protein>
    <submittedName>
        <fullName evidence="2">Uncharacterized protein</fullName>
    </submittedName>
</protein>
<keyword evidence="3" id="KW-1185">Reference proteome</keyword>